<gene>
    <name evidence="1" type="ordered locus">ROP_pROB01-03790</name>
</gene>
<reference evidence="1 2" key="1">
    <citation type="submission" date="2009-03" db="EMBL/GenBank/DDBJ databases">
        <title>Comparison of the complete genome sequences of Rhodococcus erythropolis PR4 and Rhodococcus opacus B4.</title>
        <authorList>
            <person name="Takarada H."/>
            <person name="Sekine M."/>
            <person name="Hosoyama A."/>
            <person name="Yamada R."/>
            <person name="Fujisawa T."/>
            <person name="Omata S."/>
            <person name="Shimizu A."/>
            <person name="Tsukatani N."/>
            <person name="Tanikawa S."/>
            <person name="Fujita N."/>
            <person name="Harayama S."/>
        </authorList>
    </citation>
    <scope>NUCLEOTIDE SEQUENCE [LARGE SCALE GENOMIC DNA]</scope>
    <source>
        <strain evidence="1 2">B4</strain>
        <plasmid evidence="1 2">pROB01</plasmid>
    </source>
</reference>
<dbReference type="PATRIC" id="fig|632772.20.peg.8123"/>
<dbReference type="AlphaFoldDB" id="C1BDD4"/>
<evidence type="ECO:0000313" key="1">
    <source>
        <dbReference type="EMBL" id="BAH55878.1"/>
    </source>
</evidence>
<accession>C1BDD4</accession>
<name>C1BDD4_RHOOB</name>
<proteinExistence type="predicted"/>
<keyword evidence="1" id="KW-0614">Plasmid</keyword>
<sequence>MFSVAGGVADSGLRYLGQIAGLRVRLASLFDTTRIHETVGTLVSFEKVRANIDRGLVEAVAVATALGGDRRHRRFLAQAGACPWDVIPTPARSVSPPRTPAAGALPHQQEWTQAFATQTSCPLCTNVSRLVVARPGRLWPQPGTRPRSWVLTSRSVG</sequence>
<evidence type="ECO:0000313" key="2">
    <source>
        <dbReference type="Proteomes" id="UP000002212"/>
    </source>
</evidence>
<dbReference type="OrthoDB" id="4080114at2"/>
<geneLocation type="plasmid" evidence="1 2">
    <name>pROB01</name>
</geneLocation>
<dbReference type="KEGG" id="rop:ROP_pROB01-03790"/>
<dbReference type="RefSeq" id="WP_007297105.1">
    <property type="nucleotide sequence ID" value="NC_012520.1"/>
</dbReference>
<protein>
    <submittedName>
        <fullName evidence="1">Uncharacterized protein</fullName>
    </submittedName>
</protein>
<organism evidence="1 2">
    <name type="scientific">Rhodococcus opacus (strain B4)</name>
    <dbReference type="NCBI Taxonomy" id="632772"/>
    <lineage>
        <taxon>Bacteria</taxon>
        <taxon>Bacillati</taxon>
        <taxon>Actinomycetota</taxon>
        <taxon>Actinomycetes</taxon>
        <taxon>Mycobacteriales</taxon>
        <taxon>Nocardiaceae</taxon>
        <taxon>Rhodococcus</taxon>
    </lineage>
</organism>
<dbReference type="HOGENOM" id="CLU_1676495_0_0_11"/>
<dbReference type="EMBL" id="AP011116">
    <property type="protein sequence ID" value="BAH55878.1"/>
    <property type="molecule type" value="Genomic_DNA"/>
</dbReference>
<dbReference type="Proteomes" id="UP000002212">
    <property type="component" value="Plasmid pROB01"/>
</dbReference>